<gene>
    <name evidence="4" type="ORF">J2S00_003159</name>
</gene>
<dbReference type="PANTHER" id="PTHR11124">
    <property type="entry name" value="VACUOLAR SORTING PROTEIN VPS29"/>
    <property type="match status" value="1"/>
</dbReference>
<dbReference type="EC" id="3.1.4.-" evidence="2"/>
<dbReference type="Proteomes" id="UP001232445">
    <property type="component" value="Unassembled WGS sequence"/>
</dbReference>
<dbReference type="EMBL" id="JAUSUQ010000013">
    <property type="protein sequence ID" value="MDQ0340350.1"/>
    <property type="molecule type" value="Genomic_DNA"/>
</dbReference>
<dbReference type="NCBIfam" id="TIGR00040">
    <property type="entry name" value="yfcE"/>
    <property type="match status" value="1"/>
</dbReference>
<feature type="domain" description="Calcineurin-like phosphoesterase" evidence="3">
    <location>
        <begin position="4"/>
        <end position="144"/>
    </location>
</feature>
<dbReference type="InterPro" id="IPR024654">
    <property type="entry name" value="Calcineurin-like_PHP_lpxH"/>
</dbReference>
<comment type="caution">
    <text evidence="4">The sequence shown here is derived from an EMBL/GenBank/DDBJ whole genome shotgun (WGS) entry which is preliminary data.</text>
</comment>
<accession>A0ABU0CXD8</accession>
<comment type="cofactor">
    <cofactor evidence="2">
        <name>a divalent metal cation</name>
        <dbReference type="ChEBI" id="CHEBI:60240"/>
    </cofactor>
</comment>
<evidence type="ECO:0000313" key="5">
    <source>
        <dbReference type="Proteomes" id="UP001232445"/>
    </source>
</evidence>
<comment type="similarity">
    <text evidence="1 2">Belongs to the metallophosphoesterase superfamily. YfcE family.</text>
</comment>
<protein>
    <recommendedName>
        <fullName evidence="2">Phosphoesterase</fullName>
        <ecNumber evidence="2">3.1.4.-</ecNumber>
    </recommendedName>
</protein>
<dbReference type="InterPro" id="IPR029052">
    <property type="entry name" value="Metallo-depent_PP-like"/>
</dbReference>
<evidence type="ECO:0000256" key="1">
    <source>
        <dbReference type="ARBA" id="ARBA00008950"/>
    </source>
</evidence>
<organism evidence="4 5">
    <name type="scientific">Caldalkalibacillus uzonensis</name>
    <dbReference type="NCBI Taxonomy" id="353224"/>
    <lineage>
        <taxon>Bacteria</taxon>
        <taxon>Bacillati</taxon>
        <taxon>Bacillota</taxon>
        <taxon>Bacilli</taxon>
        <taxon>Bacillales</taxon>
        <taxon>Bacillaceae</taxon>
        <taxon>Caldalkalibacillus</taxon>
    </lineage>
</organism>
<dbReference type="InterPro" id="IPR000979">
    <property type="entry name" value="Phosphodiesterase_MJ0936/Vps29"/>
</dbReference>
<sequence length="176" mass="20264">MTKALIISDTHGLTEEVARVASLFSFDQAFHCGDFCVDENLFPFNKMILVKGNNDFHADVPFDQVLDWQGIRFLITHGHTYQVHYSLLQLKYRAQEAEAQIVLFGHTHKPVCFEEDGIIYVNPGSFKVPRGFSKPTFILLDIDGDRGVKRLAFTYYDHHYQQVPELSRTFHLPTKS</sequence>
<evidence type="ECO:0000313" key="4">
    <source>
        <dbReference type="EMBL" id="MDQ0340350.1"/>
    </source>
</evidence>
<reference evidence="4 5" key="1">
    <citation type="submission" date="2023-07" db="EMBL/GenBank/DDBJ databases">
        <title>Genomic Encyclopedia of Type Strains, Phase IV (KMG-IV): sequencing the most valuable type-strain genomes for metagenomic binning, comparative biology and taxonomic classification.</title>
        <authorList>
            <person name="Goeker M."/>
        </authorList>
    </citation>
    <scope>NUCLEOTIDE SEQUENCE [LARGE SCALE GENOMIC DNA]</scope>
    <source>
        <strain evidence="4 5">DSM 17740</strain>
    </source>
</reference>
<keyword evidence="5" id="KW-1185">Reference proteome</keyword>
<dbReference type="Pfam" id="PF12850">
    <property type="entry name" value="Metallophos_2"/>
    <property type="match status" value="1"/>
</dbReference>
<proteinExistence type="inferred from homology"/>
<dbReference type="Gene3D" id="3.60.21.10">
    <property type="match status" value="1"/>
</dbReference>
<dbReference type="SUPFAM" id="SSF56300">
    <property type="entry name" value="Metallo-dependent phosphatases"/>
    <property type="match status" value="1"/>
</dbReference>
<keyword evidence="2" id="KW-0479">Metal-binding</keyword>
<dbReference type="RefSeq" id="WP_307341817.1">
    <property type="nucleotide sequence ID" value="NZ_JAUSUQ010000013.1"/>
</dbReference>
<evidence type="ECO:0000259" key="3">
    <source>
        <dbReference type="Pfam" id="PF12850"/>
    </source>
</evidence>
<name>A0ABU0CXD8_9BACI</name>
<evidence type="ECO:0000256" key="2">
    <source>
        <dbReference type="RuleBase" id="RU362039"/>
    </source>
</evidence>